<reference evidence="11 12" key="1">
    <citation type="journal article" date="2018" name="Nat. Ecol. Evol.">
        <title>Shark genomes provide insights into elasmobranch evolution and the origin of vertebrates.</title>
        <authorList>
            <person name="Hara Y"/>
            <person name="Yamaguchi K"/>
            <person name="Onimaru K"/>
            <person name="Kadota M"/>
            <person name="Koyanagi M"/>
            <person name="Keeley SD"/>
            <person name="Tatsumi K"/>
            <person name="Tanaka K"/>
            <person name="Motone F"/>
            <person name="Kageyama Y"/>
            <person name="Nozu R"/>
            <person name="Adachi N"/>
            <person name="Nishimura O"/>
            <person name="Nakagawa R"/>
            <person name="Tanegashima C"/>
            <person name="Kiyatake I"/>
            <person name="Matsumoto R"/>
            <person name="Murakumo K"/>
            <person name="Nishida K"/>
            <person name="Terakita A"/>
            <person name="Kuratani S"/>
            <person name="Sato K"/>
            <person name="Hyodo S Kuraku.S."/>
        </authorList>
    </citation>
    <scope>NUCLEOTIDE SEQUENCE [LARGE SCALE GENOMIC DNA]</scope>
</reference>
<dbReference type="GO" id="GO:0005198">
    <property type="term" value="F:structural molecule activity"/>
    <property type="evidence" value="ECO:0007669"/>
    <property type="project" value="InterPro"/>
</dbReference>
<proteinExistence type="inferred from homology"/>
<evidence type="ECO:0000256" key="8">
    <source>
        <dbReference type="ARBA" id="ARBA00022989"/>
    </source>
</evidence>
<dbReference type="PRINTS" id="PR01077">
    <property type="entry name" value="CLAUDIN"/>
</dbReference>
<dbReference type="PANTHER" id="PTHR12002">
    <property type="entry name" value="CLAUDIN"/>
    <property type="match status" value="1"/>
</dbReference>
<evidence type="ECO:0000256" key="1">
    <source>
        <dbReference type="ARBA" id="ARBA00004435"/>
    </source>
</evidence>
<dbReference type="Proteomes" id="UP000288216">
    <property type="component" value="Unassembled WGS sequence"/>
</dbReference>
<evidence type="ECO:0000256" key="3">
    <source>
        <dbReference type="ARBA" id="ARBA00008295"/>
    </source>
</evidence>
<keyword evidence="6 10" id="KW-0812">Transmembrane</keyword>
<comment type="caution">
    <text evidence="11">The sequence shown here is derived from an EMBL/GenBank/DDBJ whole genome shotgun (WGS) entry which is preliminary data.</text>
</comment>
<dbReference type="InterPro" id="IPR006187">
    <property type="entry name" value="Claudin"/>
</dbReference>
<feature type="transmembrane region" description="Helical" evidence="10">
    <location>
        <begin position="7"/>
        <end position="30"/>
    </location>
</feature>
<feature type="transmembrane region" description="Helical" evidence="10">
    <location>
        <begin position="155"/>
        <end position="176"/>
    </location>
</feature>
<comment type="similarity">
    <text evidence="3">Belongs to the claudin family.</text>
</comment>
<name>A0A401P5V2_SCYTO</name>
<dbReference type="GO" id="GO:0005886">
    <property type="term" value="C:plasma membrane"/>
    <property type="evidence" value="ECO:0007669"/>
    <property type="project" value="UniProtKB-SubCell"/>
</dbReference>
<dbReference type="Pfam" id="PF00822">
    <property type="entry name" value="PMP22_Claudin"/>
    <property type="match status" value="1"/>
</dbReference>
<evidence type="ECO:0000256" key="9">
    <source>
        <dbReference type="ARBA" id="ARBA00023136"/>
    </source>
</evidence>
<dbReference type="GO" id="GO:0005923">
    <property type="term" value="C:bicellular tight junction"/>
    <property type="evidence" value="ECO:0007669"/>
    <property type="project" value="UniProtKB-SubCell"/>
</dbReference>
<keyword evidence="9 10" id="KW-0472">Membrane</keyword>
<dbReference type="OMA" id="IWDICTE"/>
<dbReference type="Gene3D" id="1.20.140.150">
    <property type="match status" value="1"/>
</dbReference>
<evidence type="ECO:0000256" key="5">
    <source>
        <dbReference type="ARBA" id="ARBA00022475"/>
    </source>
</evidence>
<dbReference type="AlphaFoldDB" id="A0A401P5V2"/>
<evidence type="ECO:0008006" key="13">
    <source>
        <dbReference type="Google" id="ProtNLM"/>
    </source>
</evidence>
<keyword evidence="12" id="KW-1185">Reference proteome</keyword>
<evidence type="ECO:0000256" key="4">
    <source>
        <dbReference type="ARBA" id="ARBA00022427"/>
    </source>
</evidence>
<dbReference type="STRING" id="75743.A0A401P5V2"/>
<feature type="transmembrane region" description="Helical" evidence="10">
    <location>
        <begin position="113"/>
        <end position="135"/>
    </location>
</feature>
<feature type="transmembrane region" description="Helical" evidence="10">
    <location>
        <begin position="76"/>
        <end position="101"/>
    </location>
</feature>
<evidence type="ECO:0000313" key="11">
    <source>
        <dbReference type="EMBL" id="GCB68488.1"/>
    </source>
</evidence>
<evidence type="ECO:0000256" key="7">
    <source>
        <dbReference type="ARBA" id="ARBA00022949"/>
    </source>
</evidence>
<accession>A0A401P5V2</accession>
<evidence type="ECO:0000313" key="12">
    <source>
        <dbReference type="Proteomes" id="UP000288216"/>
    </source>
</evidence>
<gene>
    <name evidence="11" type="ORF">scyTo_0008236</name>
</gene>
<keyword evidence="7" id="KW-0965">Cell junction</keyword>
<dbReference type="InterPro" id="IPR004031">
    <property type="entry name" value="PMP22/EMP/MP20/Claudin"/>
</dbReference>
<protein>
    <recommendedName>
        <fullName evidence="13">Claudin</fullName>
    </recommendedName>
</protein>
<evidence type="ECO:0000256" key="6">
    <source>
        <dbReference type="ARBA" id="ARBA00022692"/>
    </source>
</evidence>
<dbReference type="EMBL" id="BFAA01003110">
    <property type="protein sequence ID" value="GCB68488.1"/>
    <property type="molecule type" value="Genomic_DNA"/>
</dbReference>
<keyword evidence="4" id="KW-0796">Tight junction</keyword>
<keyword evidence="8 10" id="KW-1133">Transmembrane helix</keyword>
<dbReference type="OrthoDB" id="8790791at2759"/>
<organism evidence="11 12">
    <name type="scientific">Scyliorhinus torazame</name>
    <name type="common">Cloudy catshark</name>
    <name type="synonym">Catulus torazame</name>
    <dbReference type="NCBI Taxonomy" id="75743"/>
    <lineage>
        <taxon>Eukaryota</taxon>
        <taxon>Metazoa</taxon>
        <taxon>Chordata</taxon>
        <taxon>Craniata</taxon>
        <taxon>Vertebrata</taxon>
        <taxon>Chondrichthyes</taxon>
        <taxon>Elasmobranchii</taxon>
        <taxon>Galeomorphii</taxon>
        <taxon>Galeoidea</taxon>
        <taxon>Carcharhiniformes</taxon>
        <taxon>Scyliorhinidae</taxon>
        <taxon>Scyliorhinus</taxon>
    </lineage>
</organism>
<comment type="subcellular location">
    <subcellularLocation>
        <location evidence="1">Cell junction</location>
        <location evidence="1">Tight junction</location>
    </subcellularLocation>
    <subcellularLocation>
        <location evidence="2">Cell membrane</location>
        <topology evidence="2">Multi-pass membrane protein</topology>
    </subcellularLocation>
</comment>
<sequence>MRTPVVMILGLVLAPSGYVLILTCIVAPAWRDVAGIPTAAVDEIHHQGLWEICKDEQSVRELSCNLNDDAYFNYRVIAIARGLMIASMVVSAAGILVTTVGVRCWTDEPSYPLSGVGGVILVAGGALTLIAVSWYTDRLQQIPNSAAGTRLTVGYAAVLGFVGGCLIVIAGIHLLFSFGKSCESKTPAEKKYYPKSSAYPAGRYPAGLSNPVAVIDLPQRSPPTPTPWDADL</sequence>
<evidence type="ECO:0000256" key="2">
    <source>
        <dbReference type="ARBA" id="ARBA00004651"/>
    </source>
</evidence>
<keyword evidence="5" id="KW-1003">Cell membrane</keyword>
<evidence type="ECO:0000256" key="10">
    <source>
        <dbReference type="SAM" id="Phobius"/>
    </source>
</evidence>